<organism evidence="2 3">
    <name type="scientific">Paenibacillus foliorum</name>
    <dbReference type="NCBI Taxonomy" id="2654974"/>
    <lineage>
        <taxon>Bacteria</taxon>
        <taxon>Bacillati</taxon>
        <taxon>Bacillota</taxon>
        <taxon>Bacilli</taxon>
        <taxon>Bacillales</taxon>
        <taxon>Paenibacillaceae</taxon>
        <taxon>Paenibacillus</taxon>
    </lineage>
</organism>
<evidence type="ECO:0000256" key="1">
    <source>
        <dbReference type="SAM" id="Coils"/>
    </source>
</evidence>
<accession>A0A972GN41</accession>
<name>A0A972GN41_9BACL</name>
<comment type="caution">
    <text evidence="2">The sequence shown here is derived from an EMBL/GenBank/DDBJ whole genome shotgun (WGS) entry which is preliminary data.</text>
</comment>
<reference evidence="2" key="1">
    <citation type="submission" date="2019-10" db="EMBL/GenBank/DDBJ databases">
        <title>Description of Paenibacillus glebae sp. nov.</title>
        <authorList>
            <person name="Carlier A."/>
            <person name="Qi S."/>
        </authorList>
    </citation>
    <scope>NUCLEOTIDE SEQUENCE</scope>
    <source>
        <strain evidence="2">LMG 31456</strain>
    </source>
</reference>
<proteinExistence type="predicted"/>
<evidence type="ECO:0000313" key="2">
    <source>
        <dbReference type="EMBL" id="NOU93836.1"/>
    </source>
</evidence>
<gene>
    <name evidence="2" type="ORF">GC093_11455</name>
</gene>
<sequence>MIIQCARIDRYIFDGYVHSSRTAQEWIREVQASTAWFSVELFADFFMCFYLPQPEIDRSKDAAPFHRWLIGQLRKQFFYLTIHPRTIGEVNASFKTALKALMWLTASYAEEVKRRKQDEQLLTVGLNEKKQMQGQESSQINEHLTEKQIEKLKLVGYTLQQGKQNVEEKQAGLDSRPLVEAEIIQLKERIRALQEEVRTDFLKRDKAKQKLKKAEVELEQRERQLERYTKREREAFRQLEEQLGQWLSRSLKESLSREDHESLNVHELLQASQRIANRKWGSDLGRLHRQEFANYIQWIDKLKRHPELIAFLQEVGRNLQHLKVQRRKIRSPHIPEAYDDLRQSGDISHMLASEASLLADEDYEMYFAVKWLDRKLLTYNISGFTDEPQKGPVICMLDTSHSMRGSKLRVAQIFVATFAAFSLLEHRDFVLLLFGARGELVEQPLYWRKPNWPAFYALTQLAFGGGTHFDAPIRRGIELVEGHPRFTDADFVMVTDGIGTISAAVRQQLAELGARKQVRLHSLIIGSARRHLVNQYDILGVSHQVRFAATWETQDTDKNELLLDVFRKR</sequence>
<dbReference type="Proteomes" id="UP000641588">
    <property type="component" value="Unassembled WGS sequence"/>
</dbReference>
<dbReference type="Gene3D" id="3.40.50.410">
    <property type="entry name" value="von Willebrand factor, type A domain"/>
    <property type="match status" value="1"/>
</dbReference>
<evidence type="ECO:0000313" key="3">
    <source>
        <dbReference type="Proteomes" id="UP000641588"/>
    </source>
</evidence>
<dbReference type="RefSeq" id="WP_171652041.1">
    <property type="nucleotide sequence ID" value="NZ_WHOD01000050.1"/>
</dbReference>
<feature type="coiled-coil region" evidence="1">
    <location>
        <begin position="176"/>
        <end position="238"/>
    </location>
</feature>
<keyword evidence="1" id="KW-0175">Coiled coil</keyword>
<dbReference type="GO" id="GO:0005829">
    <property type="term" value="C:cytosol"/>
    <property type="evidence" value="ECO:0007669"/>
    <property type="project" value="TreeGrafter"/>
</dbReference>
<dbReference type="EMBL" id="WHOD01000050">
    <property type="protein sequence ID" value="NOU93836.1"/>
    <property type="molecule type" value="Genomic_DNA"/>
</dbReference>
<keyword evidence="3" id="KW-1185">Reference proteome</keyword>
<evidence type="ECO:0008006" key="4">
    <source>
        <dbReference type="Google" id="ProtNLM"/>
    </source>
</evidence>
<dbReference type="AlphaFoldDB" id="A0A972GN41"/>
<dbReference type="PANTHER" id="PTHR36846:SF1">
    <property type="entry name" value="PROTEIN VIAA"/>
    <property type="match status" value="1"/>
</dbReference>
<dbReference type="InterPro" id="IPR036465">
    <property type="entry name" value="vWFA_dom_sf"/>
</dbReference>
<dbReference type="PANTHER" id="PTHR36846">
    <property type="entry name" value="PROTEIN VIAA"/>
    <property type="match status" value="1"/>
</dbReference>
<protein>
    <recommendedName>
        <fullName evidence="4">VWA domain-containing protein</fullName>
    </recommendedName>
</protein>
<dbReference type="SUPFAM" id="SSF53300">
    <property type="entry name" value="vWA-like"/>
    <property type="match status" value="1"/>
</dbReference>